<dbReference type="SUPFAM" id="SSF109709">
    <property type="entry name" value="KorB DNA-binding domain-like"/>
    <property type="match status" value="1"/>
</dbReference>
<proteinExistence type="inferred from homology"/>
<evidence type="ECO:0000313" key="7">
    <source>
        <dbReference type="Proteomes" id="UP000230391"/>
    </source>
</evidence>
<dbReference type="EMBL" id="PFRD01000056">
    <property type="protein sequence ID" value="PJC56238.1"/>
    <property type="molecule type" value="Genomic_DNA"/>
</dbReference>
<dbReference type="InterPro" id="IPR004437">
    <property type="entry name" value="ParB/RepB/Spo0J"/>
</dbReference>
<dbReference type="FunFam" id="1.10.10.2830:FF:000001">
    <property type="entry name" value="Chromosome partitioning protein ParB"/>
    <property type="match status" value="1"/>
</dbReference>
<feature type="region of interest" description="Disordered" evidence="4">
    <location>
        <begin position="440"/>
        <end position="496"/>
    </location>
</feature>
<organism evidence="6 7">
    <name type="scientific">Candidatus Kaiserbacteria bacterium CG_4_9_14_0_2_um_filter_41_32</name>
    <dbReference type="NCBI Taxonomy" id="1974601"/>
    <lineage>
        <taxon>Bacteria</taxon>
        <taxon>Candidatus Kaiseribacteriota</taxon>
    </lineage>
</organism>
<evidence type="ECO:0000256" key="1">
    <source>
        <dbReference type="ARBA" id="ARBA00006295"/>
    </source>
</evidence>
<dbReference type="Gene3D" id="3.90.1530.30">
    <property type="match status" value="1"/>
</dbReference>
<dbReference type="GO" id="GO:0007059">
    <property type="term" value="P:chromosome segregation"/>
    <property type="evidence" value="ECO:0007669"/>
    <property type="project" value="UniProtKB-KW"/>
</dbReference>
<dbReference type="InterPro" id="IPR050336">
    <property type="entry name" value="Chromosome_partition/occlusion"/>
</dbReference>
<reference evidence="7" key="1">
    <citation type="submission" date="2017-09" db="EMBL/GenBank/DDBJ databases">
        <title>Depth-based differentiation of microbial function through sediment-hosted aquifers and enrichment of novel symbionts in the deep terrestrial subsurface.</title>
        <authorList>
            <person name="Probst A.J."/>
            <person name="Ladd B."/>
            <person name="Jarett J.K."/>
            <person name="Geller-Mcgrath D.E."/>
            <person name="Sieber C.M.K."/>
            <person name="Emerson J.B."/>
            <person name="Anantharaman K."/>
            <person name="Thomas B.C."/>
            <person name="Malmstrom R."/>
            <person name="Stieglmeier M."/>
            <person name="Klingl A."/>
            <person name="Woyke T."/>
            <person name="Ryan C.M."/>
            <person name="Banfield J.F."/>
        </authorList>
    </citation>
    <scope>NUCLEOTIDE SEQUENCE [LARGE SCALE GENOMIC DNA]</scope>
</reference>
<dbReference type="Gene3D" id="1.10.10.2830">
    <property type="match status" value="1"/>
</dbReference>
<dbReference type="Proteomes" id="UP000230391">
    <property type="component" value="Unassembled WGS sequence"/>
</dbReference>
<dbReference type="CDD" id="cd16393">
    <property type="entry name" value="SPO0J_N"/>
    <property type="match status" value="1"/>
</dbReference>
<comment type="caution">
    <text evidence="6">The sequence shown here is derived from an EMBL/GenBank/DDBJ whole genome shotgun (WGS) entry which is preliminary data.</text>
</comment>
<feature type="domain" description="ParB-like N-terminal" evidence="5">
    <location>
        <begin position="33"/>
        <end position="133"/>
    </location>
</feature>
<dbReference type="FunFam" id="3.90.1530.30:FF:000001">
    <property type="entry name" value="Chromosome partitioning protein ParB"/>
    <property type="match status" value="1"/>
</dbReference>
<dbReference type="GO" id="GO:0005694">
    <property type="term" value="C:chromosome"/>
    <property type="evidence" value="ECO:0007669"/>
    <property type="project" value="TreeGrafter"/>
</dbReference>
<dbReference type="GO" id="GO:0045881">
    <property type="term" value="P:positive regulation of sporulation resulting in formation of a cellular spore"/>
    <property type="evidence" value="ECO:0007669"/>
    <property type="project" value="TreeGrafter"/>
</dbReference>
<dbReference type="SMART" id="SM00470">
    <property type="entry name" value="ParB"/>
    <property type="match status" value="1"/>
</dbReference>
<evidence type="ECO:0000313" key="6">
    <source>
        <dbReference type="EMBL" id="PJC56238.1"/>
    </source>
</evidence>
<keyword evidence="2" id="KW-0159">Chromosome partition</keyword>
<protein>
    <recommendedName>
        <fullName evidence="5">ParB-like N-terminal domain-containing protein</fullName>
    </recommendedName>
</protein>
<dbReference type="InterPro" id="IPR041468">
    <property type="entry name" value="HTH_ParB/Spo0J"/>
</dbReference>
<dbReference type="InterPro" id="IPR057240">
    <property type="entry name" value="ParB_dimer_C"/>
</dbReference>
<dbReference type="Pfam" id="PF02195">
    <property type="entry name" value="ParB_N"/>
    <property type="match status" value="1"/>
</dbReference>
<comment type="similarity">
    <text evidence="1">Belongs to the ParB family.</text>
</comment>
<dbReference type="Pfam" id="PF23552">
    <property type="entry name" value="ParB_C"/>
    <property type="match status" value="1"/>
</dbReference>
<dbReference type="GO" id="GO:0003677">
    <property type="term" value="F:DNA binding"/>
    <property type="evidence" value="ECO:0007669"/>
    <property type="project" value="UniProtKB-KW"/>
</dbReference>
<dbReference type="PANTHER" id="PTHR33375">
    <property type="entry name" value="CHROMOSOME-PARTITIONING PROTEIN PARB-RELATED"/>
    <property type="match status" value="1"/>
</dbReference>
<dbReference type="NCBIfam" id="TIGR00180">
    <property type="entry name" value="parB_part"/>
    <property type="match status" value="1"/>
</dbReference>
<dbReference type="InterPro" id="IPR003115">
    <property type="entry name" value="ParB_N"/>
</dbReference>
<dbReference type="InterPro" id="IPR036086">
    <property type="entry name" value="ParB/Sulfiredoxin_sf"/>
</dbReference>
<dbReference type="SUPFAM" id="SSF110849">
    <property type="entry name" value="ParB/Sulfiredoxin"/>
    <property type="match status" value="1"/>
</dbReference>
<evidence type="ECO:0000256" key="2">
    <source>
        <dbReference type="ARBA" id="ARBA00022829"/>
    </source>
</evidence>
<dbReference type="PANTHER" id="PTHR33375:SF1">
    <property type="entry name" value="CHROMOSOME-PARTITIONING PROTEIN PARB-RELATED"/>
    <property type="match status" value="1"/>
</dbReference>
<evidence type="ECO:0000256" key="4">
    <source>
        <dbReference type="SAM" id="MobiDB-lite"/>
    </source>
</evidence>
<feature type="compositionally biased region" description="Pro residues" evidence="4">
    <location>
        <begin position="441"/>
        <end position="460"/>
    </location>
</feature>
<keyword evidence="3" id="KW-0238">DNA-binding</keyword>
<evidence type="ECO:0000256" key="3">
    <source>
        <dbReference type="ARBA" id="ARBA00023125"/>
    </source>
</evidence>
<name>A0A2M8FF20_9BACT</name>
<gene>
    <name evidence="6" type="ORF">CO026_01485</name>
</gene>
<sequence length="496" mass="56000">MYLRALGIFGGDTLGYFSSIWYLTMAFQGDSIFWVEVEKIVANPYQPRREFDEQKLKELAESVRMYGILQPLTVTRKEVPSEDGSFRSEYELIAGERRLRASKIAGLSQVPVIIREGEQSEQEKLELAIIENLQREDLNAVDRAMAFRQLADVFNLSHSQVGKKVGRSREYISNSIRLLHLPDYMLNSLRSADISEGHARTLLMLNDRPEEQDTVFREILLKKLTVRDVERIARGIAVEKTRRKDNVDFNLLELERQFTETLGTRVSIVKTEFGGKMTIDYFSEEDLEAILLRMRDEAKQIKQELPASGENREWIKLEEDKDEKNALEKLTASTGLEMLPLTIIDDSKNNIASQSKSETGVPTLAVPIVPKIMKEAPMPTVSVAVEDILIRPAVTVPSPTHEEEKKEYVSDSVPVTPPVIKTGNSLRDQLVVLLGQKPTFVPNPPESTTPIEPTMPPVTPPSKTDEVDTLIPKPEKPTTDKTNDDSSLYSMNNFGV</sequence>
<evidence type="ECO:0000259" key="5">
    <source>
        <dbReference type="SMART" id="SM00470"/>
    </source>
</evidence>
<feature type="compositionally biased region" description="Basic and acidic residues" evidence="4">
    <location>
        <begin position="473"/>
        <end position="484"/>
    </location>
</feature>
<dbReference type="AlphaFoldDB" id="A0A2M8FF20"/>
<accession>A0A2M8FF20</accession>
<dbReference type="Pfam" id="PF17762">
    <property type="entry name" value="HTH_ParB"/>
    <property type="match status" value="1"/>
</dbReference>
<feature type="compositionally biased region" description="Polar residues" evidence="4">
    <location>
        <begin position="485"/>
        <end position="496"/>
    </location>
</feature>